<feature type="transmembrane region" description="Helical" evidence="6">
    <location>
        <begin position="257"/>
        <end position="277"/>
    </location>
</feature>
<evidence type="ECO:0000313" key="8">
    <source>
        <dbReference type="EMBL" id="GAH42732.1"/>
    </source>
</evidence>
<dbReference type="Gene3D" id="1.20.81.30">
    <property type="entry name" value="Type II secretion system (T2SS), domain F"/>
    <property type="match status" value="1"/>
</dbReference>
<feature type="transmembrane region" description="Helical" evidence="6">
    <location>
        <begin position="201"/>
        <end position="222"/>
    </location>
</feature>
<evidence type="ECO:0000256" key="2">
    <source>
        <dbReference type="ARBA" id="ARBA00022475"/>
    </source>
</evidence>
<dbReference type="InterPro" id="IPR042094">
    <property type="entry name" value="T2SS_GspF_sf"/>
</dbReference>
<reference evidence="8" key="1">
    <citation type="journal article" date="2014" name="Front. Microbiol.">
        <title>High frequency of phylogenetically diverse reductive dehalogenase-homologous genes in deep subseafloor sedimentary metagenomes.</title>
        <authorList>
            <person name="Kawai M."/>
            <person name="Futagami T."/>
            <person name="Toyoda A."/>
            <person name="Takaki Y."/>
            <person name="Nishi S."/>
            <person name="Hori S."/>
            <person name="Arai W."/>
            <person name="Tsubouchi T."/>
            <person name="Morono Y."/>
            <person name="Uchiyama I."/>
            <person name="Ito T."/>
            <person name="Fujiyama A."/>
            <person name="Inagaki F."/>
            <person name="Takami H."/>
        </authorList>
    </citation>
    <scope>NUCLEOTIDE SEQUENCE</scope>
    <source>
        <strain evidence="8">Expedition CK06-06</strain>
    </source>
</reference>
<dbReference type="AlphaFoldDB" id="X1FCM9"/>
<accession>X1FCM9</accession>
<dbReference type="GO" id="GO:0005886">
    <property type="term" value="C:plasma membrane"/>
    <property type="evidence" value="ECO:0007669"/>
    <property type="project" value="UniProtKB-SubCell"/>
</dbReference>
<feature type="transmembrane region" description="Helical" evidence="6">
    <location>
        <begin position="36"/>
        <end position="54"/>
    </location>
</feature>
<keyword evidence="4 6" id="KW-1133">Transmembrane helix</keyword>
<dbReference type="EMBL" id="BARU01007210">
    <property type="protein sequence ID" value="GAH42732.1"/>
    <property type="molecule type" value="Genomic_DNA"/>
</dbReference>
<protein>
    <recommendedName>
        <fullName evidence="7">Type II secretion system protein GspF domain-containing protein</fullName>
    </recommendedName>
</protein>
<dbReference type="Pfam" id="PF00482">
    <property type="entry name" value="T2SSF"/>
    <property type="match status" value="1"/>
</dbReference>
<evidence type="ECO:0000256" key="6">
    <source>
        <dbReference type="SAM" id="Phobius"/>
    </source>
</evidence>
<proteinExistence type="predicted"/>
<organism evidence="8">
    <name type="scientific">marine sediment metagenome</name>
    <dbReference type="NCBI Taxonomy" id="412755"/>
    <lineage>
        <taxon>unclassified sequences</taxon>
        <taxon>metagenomes</taxon>
        <taxon>ecological metagenomes</taxon>
    </lineage>
</organism>
<feature type="transmembrane region" description="Helical" evidence="6">
    <location>
        <begin position="60"/>
        <end position="79"/>
    </location>
</feature>
<comment type="subcellular location">
    <subcellularLocation>
        <location evidence="1">Cell membrane</location>
        <topology evidence="1">Multi-pass membrane protein</topology>
    </subcellularLocation>
</comment>
<evidence type="ECO:0000256" key="4">
    <source>
        <dbReference type="ARBA" id="ARBA00022989"/>
    </source>
</evidence>
<dbReference type="PANTHER" id="PTHR35402:SF1">
    <property type="entry name" value="TYPE II SECRETION SYSTEM PROTEIN GSPF DOMAIN-CONTAINING PROTEIN"/>
    <property type="match status" value="1"/>
</dbReference>
<gene>
    <name evidence="8" type="ORF">S03H2_14219</name>
</gene>
<evidence type="ECO:0000256" key="3">
    <source>
        <dbReference type="ARBA" id="ARBA00022692"/>
    </source>
</evidence>
<name>X1FCM9_9ZZZZ</name>
<evidence type="ECO:0000256" key="5">
    <source>
        <dbReference type="ARBA" id="ARBA00023136"/>
    </source>
</evidence>
<keyword evidence="5 6" id="KW-0472">Membrane</keyword>
<feature type="transmembrane region" description="Helical" evidence="6">
    <location>
        <begin position="289"/>
        <end position="309"/>
    </location>
</feature>
<keyword evidence="3 6" id="KW-0812">Transmembrane</keyword>
<evidence type="ECO:0000259" key="7">
    <source>
        <dbReference type="Pfam" id="PF00482"/>
    </source>
</evidence>
<dbReference type="PANTHER" id="PTHR35402">
    <property type="entry name" value="INTEGRAL MEMBRANE PROTEIN-RELATED"/>
    <property type="match status" value="1"/>
</dbReference>
<evidence type="ECO:0000256" key="1">
    <source>
        <dbReference type="ARBA" id="ARBA00004651"/>
    </source>
</evidence>
<keyword evidence="2" id="KW-1003">Cell membrane</keyword>
<sequence length="311" mass="34193">MKDEVRAALKKRKRVGSLMKIVRDPMEFIQGNPVRLSYISGVIGGCLMLISYIFELEFVAPYDAYILAGIAAFIPPAYYSYSEQKRIRKAEDAFPDLLRDLAQAKRAGLSLVDAFTLTAEGEYGMLTDGVRTIATQLTWGVPFEDALRIFTKRYPTRIIKRSIEMIIEGYKTGGEVGQVLKIAADDVMELKSLEKKRFADMSPYVMVCYVTFFVFLGVLLVLNHSFIPTMVEASEKVAEAGAGGRGGVMIKGVNVEMLQMIFFHCGIIQGICSGLVAGKLGEGNIISGLKHAVVLASAAFGLFAILKFMPL</sequence>
<comment type="caution">
    <text evidence="8">The sequence shown here is derived from an EMBL/GenBank/DDBJ whole genome shotgun (WGS) entry which is preliminary data.</text>
</comment>
<dbReference type="InterPro" id="IPR018076">
    <property type="entry name" value="T2SS_GspF_dom"/>
</dbReference>
<dbReference type="InterPro" id="IPR056569">
    <property type="entry name" value="ArlJ-like"/>
</dbReference>
<feature type="domain" description="Type II secretion system protein GspF" evidence="7">
    <location>
        <begin position="98"/>
        <end position="222"/>
    </location>
</feature>